<protein>
    <recommendedName>
        <fullName evidence="8">RING-type domain-containing protein</fullName>
    </recommendedName>
</protein>
<evidence type="ECO:0000313" key="10">
    <source>
        <dbReference type="Proteomes" id="UP000800035"/>
    </source>
</evidence>
<dbReference type="InterPro" id="IPR001841">
    <property type="entry name" value="Znf_RING"/>
</dbReference>
<comment type="similarity">
    <text evidence="1">Belongs to the GTP cyclohydrolase I type 2/NIF3 family.</text>
</comment>
<dbReference type="Gene3D" id="3.40.1390.30">
    <property type="entry name" value="NIF3 (NGG1p interacting factor 3)-like"/>
    <property type="match status" value="2"/>
</dbReference>
<dbReference type="SMART" id="SM00184">
    <property type="entry name" value="RING"/>
    <property type="match status" value="1"/>
</dbReference>
<feature type="domain" description="RING-type" evidence="8">
    <location>
        <begin position="334"/>
        <end position="379"/>
    </location>
</feature>
<evidence type="ECO:0000313" key="9">
    <source>
        <dbReference type="EMBL" id="KAF1958967.1"/>
    </source>
</evidence>
<dbReference type="Proteomes" id="UP000800035">
    <property type="component" value="Unassembled WGS sequence"/>
</dbReference>
<evidence type="ECO:0000256" key="5">
    <source>
        <dbReference type="ARBA" id="ARBA00022833"/>
    </source>
</evidence>
<evidence type="ECO:0000256" key="6">
    <source>
        <dbReference type="PROSITE-ProRule" id="PRU00175"/>
    </source>
</evidence>
<evidence type="ECO:0000256" key="1">
    <source>
        <dbReference type="ARBA" id="ARBA00006964"/>
    </source>
</evidence>
<dbReference type="SUPFAM" id="SSF57850">
    <property type="entry name" value="RING/U-box"/>
    <property type="match status" value="1"/>
</dbReference>
<dbReference type="PROSITE" id="PS00518">
    <property type="entry name" value="ZF_RING_1"/>
    <property type="match status" value="1"/>
</dbReference>
<proteinExistence type="inferred from homology"/>
<dbReference type="EMBL" id="ML976986">
    <property type="protein sequence ID" value="KAF1958967.1"/>
    <property type="molecule type" value="Genomic_DNA"/>
</dbReference>
<evidence type="ECO:0000256" key="2">
    <source>
        <dbReference type="ARBA" id="ARBA00011353"/>
    </source>
</evidence>
<keyword evidence="5" id="KW-0862">Zinc</keyword>
<evidence type="ECO:0000256" key="4">
    <source>
        <dbReference type="ARBA" id="ARBA00022771"/>
    </source>
</evidence>
<accession>A0A6A5UCW4</accession>
<keyword evidence="4 6" id="KW-0863">Zinc-finger</keyword>
<dbReference type="Gene3D" id="2.40.50.40">
    <property type="match status" value="1"/>
</dbReference>
<dbReference type="InterPro" id="IPR036069">
    <property type="entry name" value="DUF34/NIF3_sf"/>
</dbReference>
<reference evidence="9" key="1">
    <citation type="journal article" date="2020" name="Stud. Mycol.">
        <title>101 Dothideomycetes genomes: a test case for predicting lifestyles and emergence of pathogens.</title>
        <authorList>
            <person name="Haridas S."/>
            <person name="Albert R."/>
            <person name="Binder M."/>
            <person name="Bloem J."/>
            <person name="Labutti K."/>
            <person name="Salamov A."/>
            <person name="Andreopoulos B."/>
            <person name="Baker S."/>
            <person name="Barry K."/>
            <person name="Bills G."/>
            <person name="Bluhm B."/>
            <person name="Cannon C."/>
            <person name="Castanera R."/>
            <person name="Culley D."/>
            <person name="Daum C."/>
            <person name="Ezra D."/>
            <person name="Gonzalez J."/>
            <person name="Henrissat B."/>
            <person name="Kuo A."/>
            <person name="Liang C."/>
            <person name="Lipzen A."/>
            <person name="Lutzoni F."/>
            <person name="Magnuson J."/>
            <person name="Mondo S."/>
            <person name="Nolan M."/>
            <person name="Ohm R."/>
            <person name="Pangilinan J."/>
            <person name="Park H.-J."/>
            <person name="Ramirez L."/>
            <person name="Alfaro M."/>
            <person name="Sun H."/>
            <person name="Tritt A."/>
            <person name="Yoshinaga Y."/>
            <person name="Zwiers L.-H."/>
            <person name="Turgeon B."/>
            <person name="Goodwin S."/>
            <person name="Spatafora J."/>
            <person name="Crous P."/>
            <person name="Grigoriev I."/>
        </authorList>
    </citation>
    <scope>NUCLEOTIDE SEQUENCE</scope>
    <source>
        <strain evidence="9">CBS 675.92</strain>
    </source>
</reference>
<dbReference type="InterPro" id="IPR013083">
    <property type="entry name" value="Znf_RING/FYVE/PHD"/>
</dbReference>
<keyword evidence="10" id="KW-1185">Reference proteome</keyword>
<dbReference type="GO" id="GO:0008270">
    <property type="term" value="F:zinc ion binding"/>
    <property type="evidence" value="ECO:0007669"/>
    <property type="project" value="UniProtKB-KW"/>
</dbReference>
<gene>
    <name evidence="9" type="ORF">CC80DRAFT_533913</name>
</gene>
<dbReference type="SUPFAM" id="SSF54160">
    <property type="entry name" value="Chromo domain-like"/>
    <property type="match status" value="1"/>
</dbReference>
<keyword evidence="3" id="KW-0479">Metal-binding</keyword>
<evidence type="ECO:0000256" key="7">
    <source>
        <dbReference type="SAM" id="MobiDB-lite"/>
    </source>
</evidence>
<dbReference type="SUPFAM" id="SSF102705">
    <property type="entry name" value="NIF3 (NGG1p interacting factor 3)-like"/>
    <property type="match status" value="1"/>
</dbReference>
<evidence type="ECO:0000259" key="8">
    <source>
        <dbReference type="PROSITE" id="PS50089"/>
    </source>
</evidence>
<dbReference type="Pfam" id="PF13445">
    <property type="entry name" value="zf-RING_UBOX"/>
    <property type="match status" value="1"/>
</dbReference>
<name>A0A6A5UCW4_9PLEO</name>
<dbReference type="AlphaFoldDB" id="A0A6A5UCW4"/>
<organism evidence="9 10">
    <name type="scientific">Byssothecium circinans</name>
    <dbReference type="NCBI Taxonomy" id="147558"/>
    <lineage>
        <taxon>Eukaryota</taxon>
        <taxon>Fungi</taxon>
        <taxon>Dikarya</taxon>
        <taxon>Ascomycota</taxon>
        <taxon>Pezizomycotina</taxon>
        <taxon>Dothideomycetes</taxon>
        <taxon>Pleosporomycetidae</taxon>
        <taxon>Pleosporales</taxon>
        <taxon>Massarineae</taxon>
        <taxon>Massarinaceae</taxon>
        <taxon>Byssothecium</taxon>
    </lineage>
</organism>
<comment type="subunit">
    <text evidence="2">Component of the NuA4 histone acetyltransferase complex.</text>
</comment>
<dbReference type="InterPro" id="IPR002678">
    <property type="entry name" value="DUF34/NIF3"/>
</dbReference>
<sequence length="615" mass="69946">MQKRPTHSAVSQFIATVLPPKTNDVQFLYHTPRNPRYNPDTARVDEIVHGVTPTSGVYDHIAFDPLGAQSSATRAVLPRPPCTICFLHRPFNLERRRVRKGTLVLATHTSFDENLTVGWNIALAERLGMKSEESICVQGYKGDPERKIGIIGKVNVLCELLQRRIKIEFGGVEYFQPGSSDQIQVVAIMNAFNADEVYRVLEMAQQKGWITSGEKAGRHVMYLTGQPRDSGLRTAEEHGVAVACVGHVAAEEWGIRYLAGRLQAAFPGLAVKEVTEFAARWESPRKRSRTMSDEAQTSVLSTKKHRRTSNCPHPCPHKMDAVRPTRHANWKTQCAICLEEYFDTPTDREQVVPVKMGCGHVFCRECIETHLSSNIRCPLPWCEAQLQLQPDDCELCAYWEKSHADYLVVTVRAKEMAGSIKDELERLATESSFFKLSKTEKTRLMSYVSDTLKQYEWQYHSGIDLAELLDPFLRVLDPAIAREHYGSSLYTPATDPSIFPPRANDPDDYPAGREPWIAAFFRQWALEYEKENGEVKEGWGVWANKTQGQTYDSWEWEWPYKRIMAHKTASDGHIQYLVKWIGNRYPASWVDREQLADGSHDKYDEQHGIVHPGPA</sequence>
<evidence type="ECO:0000256" key="3">
    <source>
        <dbReference type="ARBA" id="ARBA00022723"/>
    </source>
</evidence>
<dbReference type="InterPro" id="IPR017907">
    <property type="entry name" value="Znf_RING_CS"/>
</dbReference>
<dbReference type="OrthoDB" id="6105938at2759"/>
<dbReference type="InterPro" id="IPR016197">
    <property type="entry name" value="Chromo-like_dom_sf"/>
</dbReference>
<dbReference type="PROSITE" id="PS50089">
    <property type="entry name" value="ZF_RING_2"/>
    <property type="match status" value="1"/>
</dbReference>
<dbReference type="Gene3D" id="3.30.40.10">
    <property type="entry name" value="Zinc/RING finger domain, C3HC4 (zinc finger)"/>
    <property type="match status" value="1"/>
</dbReference>
<dbReference type="InterPro" id="IPR027370">
    <property type="entry name" value="Znf-RING_euk"/>
</dbReference>
<feature type="region of interest" description="Disordered" evidence="7">
    <location>
        <begin position="285"/>
        <end position="311"/>
    </location>
</feature>
<dbReference type="Pfam" id="PF01784">
    <property type="entry name" value="DUF34_NIF3"/>
    <property type="match status" value="1"/>
</dbReference>